<evidence type="ECO:0000256" key="1">
    <source>
        <dbReference type="SAM" id="Phobius"/>
    </source>
</evidence>
<feature type="transmembrane region" description="Helical" evidence="1">
    <location>
        <begin position="1003"/>
        <end position="1020"/>
    </location>
</feature>
<accession>A0A1V9ZH53</accession>
<keyword evidence="3" id="KW-1185">Reference proteome</keyword>
<evidence type="ECO:0008006" key="4">
    <source>
        <dbReference type="Google" id="ProtNLM"/>
    </source>
</evidence>
<keyword evidence="1" id="KW-0812">Transmembrane</keyword>
<protein>
    <recommendedName>
        <fullName evidence="4">Transmembrane protein</fullName>
    </recommendedName>
</protein>
<dbReference type="Proteomes" id="UP000243217">
    <property type="component" value="Unassembled WGS sequence"/>
</dbReference>
<dbReference type="PANTHER" id="PTHR43198">
    <property type="entry name" value="BIFUNCTIONAL TH2 PROTEIN"/>
    <property type="match status" value="1"/>
</dbReference>
<dbReference type="Gene3D" id="3.40.50.1000">
    <property type="entry name" value="HAD superfamily/HAD-like"/>
    <property type="match status" value="1"/>
</dbReference>
<dbReference type="GO" id="GO:0005829">
    <property type="term" value="C:cytosol"/>
    <property type="evidence" value="ECO:0007669"/>
    <property type="project" value="TreeGrafter"/>
</dbReference>
<dbReference type="PANTHER" id="PTHR43198:SF2">
    <property type="entry name" value="SI:CH1073-67J19.1-RELATED"/>
    <property type="match status" value="1"/>
</dbReference>
<feature type="transmembrane region" description="Helical" evidence="1">
    <location>
        <begin position="1058"/>
        <end position="1077"/>
    </location>
</feature>
<dbReference type="AlphaFoldDB" id="A0A1V9ZH53"/>
<comment type="caution">
    <text evidence="2">The sequence shown here is derived from an EMBL/GenBank/DDBJ whole genome shotgun (WGS) entry which is preliminary data.</text>
</comment>
<reference evidence="2 3" key="1">
    <citation type="journal article" date="2014" name="Genome Biol. Evol.">
        <title>The secreted proteins of Achlya hypogyna and Thraustotheca clavata identify the ancestral oomycete secretome and reveal gene acquisitions by horizontal gene transfer.</title>
        <authorList>
            <person name="Misner I."/>
            <person name="Blouin N."/>
            <person name="Leonard G."/>
            <person name="Richards T.A."/>
            <person name="Lane C.E."/>
        </authorList>
    </citation>
    <scope>NUCLEOTIDE SEQUENCE [LARGE SCALE GENOMIC DNA]</scope>
    <source>
        <strain evidence="2 3">ATCC 34112</strain>
    </source>
</reference>
<feature type="transmembrane region" description="Helical" evidence="1">
    <location>
        <begin position="638"/>
        <end position="662"/>
    </location>
</feature>
<feature type="transmembrane region" description="Helical" evidence="1">
    <location>
        <begin position="723"/>
        <end position="746"/>
    </location>
</feature>
<keyword evidence="1" id="KW-0472">Membrane</keyword>
<feature type="transmembrane region" description="Helical" evidence="1">
    <location>
        <begin position="598"/>
        <end position="618"/>
    </location>
</feature>
<sequence length="1137" mass="129413">VFAGLSREQIIASAKSVQLKPNAAQILSHSSLPLSIISSNWSKDWIAATLDPLSPTIYSNGRAFCIATAYILVLDFVFDGNGVSTGEFLMPVQSAFDKADHIRRLQQEKDVVYMGDGVNDLSALFQAQVGILFAPETSSAVRIASHFGVKCINIDNTTTTLALLHEQTLDAKNKAYPILFQTASWKHLDFLLYSKETSCHELCSSSTSKFKAHSKHTPSCTMDKVSIHYKLCYLFKPDFYVYLMWTRYYKHCQELAKLLSISGHRSGDPTYKPMGGIRFFIDIWANYDTVAFAVLHASKNEDIPVMLAAFLYISRAFKIGLPRVQVSPMTTAPKVAVLSRGLAQKKQTTFHYVSWAPFPLLVSLGMLFNLPLKAYITENMPWTKMPMSPTYANFSDFNSSTLALFQQNYNRQTLPLHATYFEDRIHNGYVMRYTFNMRGLSLMPVDICLHSFMLGMPGVVFYGKSFDDLICEFTAANHTDNATMLWHNRGTCMDQYFVGNDLAYQCIWLTVGNEIKPENFDPMDFTLTYAVLPYPIPVWYWIKFAFRVANTGFVTYLLWTNYYKHCYQLANTLATLGHRTDLKDCIYTYRIIMGDPTAMILTNPWVALAFFFDIWSSYEIVTFAVLRASQGQDIPVMFVAFLYLSRTVWLPYLALCLTAVVLKRWKGEHLFDEVDPTLVVIASAIYGPGLSYCMGNVAFLLDMYHFTERCLIPSSLQLERFEAFPATFLYSITLGSLPLVYGFAIARSRISCTTSSSTAYSSLQFNPIKTRIVLALQQRFSDESVCKELGGTIYSLFAAFPRYQSCPTISFRGADCYVLCYCDGKLQSRIRLSLLSALDLNLKDPIFAIQDSKSNTPYAFNVLQGAAHPERLAAKDEHTLKVHGHTTKDSTDHNWTYQVLWGDPTAIVLMDPYIATAFAIDCWLSVDIVSIVIMRATHYRYKNHVIGLLLFFLVWFGYAALCVTSKYLKRKHKEHTFKEVDPTLVAIAATVYGPTVAWTEDNVAFMLAIFHFLFQITYYCHCIKLEHLIRTEGHRYDLKSDQRERRYYELVWGDPTPIILMNPYVATSFFLDVWFSAETMSIVVPRSGQNDDIYTMLSAFLYLSRTVWFAYAAMSLVASLLKHYHKEHAIIEIDPTV</sequence>
<feature type="transmembrane region" description="Helical" evidence="1">
    <location>
        <begin position="538"/>
        <end position="559"/>
    </location>
</feature>
<organism evidence="2 3">
    <name type="scientific">Thraustotheca clavata</name>
    <dbReference type="NCBI Taxonomy" id="74557"/>
    <lineage>
        <taxon>Eukaryota</taxon>
        <taxon>Sar</taxon>
        <taxon>Stramenopiles</taxon>
        <taxon>Oomycota</taxon>
        <taxon>Saprolegniomycetes</taxon>
        <taxon>Saprolegniales</taxon>
        <taxon>Achlyaceae</taxon>
        <taxon>Thraustotheca</taxon>
    </lineage>
</organism>
<dbReference type="SUPFAM" id="SSF56784">
    <property type="entry name" value="HAD-like"/>
    <property type="match status" value="1"/>
</dbReference>
<dbReference type="InterPro" id="IPR050967">
    <property type="entry name" value="Thiamine_Salvage_TenA"/>
</dbReference>
<dbReference type="EMBL" id="JNBS01001919">
    <property type="protein sequence ID" value="OQR97316.1"/>
    <property type="molecule type" value="Genomic_DNA"/>
</dbReference>
<feature type="transmembrane region" description="Helical" evidence="1">
    <location>
        <begin position="674"/>
        <end position="699"/>
    </location>
</feature>
<keyword evidence="1" id="KW-1133">Transmembrane helix</keyword>
<gene>
    <name evidence="2" type="ORF">THRCLA_07016</name>
</gene>
<feature type="transmembrane region" description="Helical" evidence="1">
    <location>
        <begin position="945"/>
        <end position="968"/>
    </location>
</feature>
<feature type="non-terminal residue" evidence="2">
    <location>
        <position position="1137"/>
    </location>
</feature>
<dbReference type="InterPro" id="IPR036412">
    <property type="entry name" value="HAD-like_sf"/>
</dbReference>
<name>A0A1V9ZH53_9STRA</name>
<proteinExistence type="predicted"/>
<feature type="non-terminal residue" evidence="2">
    <location>
        <position position="1"/>
    </location>
</feature>
<evidence type="ECO:0000313" key="3">
    <source>
        <dbReference type="Proteomes" id="UP000243217"/>
    </source>
</evidence>
<feature type="transmembrane region" description="Helical" evidence="1">
    <location>
        <begin position="440"/>
        <end position="462"/>
    </location>
</feature>
<dbReference type="InterPro" id="IPR023214">
    <property type="entry name" value="HAD_sf"/>
</dbReference>
<dbReference type="OrthoDB" id="10255128at2759"/>
<feature type="transmembrane region" description="Helical" evidence="1">
    <location>
        <begin position="352"/>
        <end position="372"/>
    </location>
</feature>
<feature type="transmembrane region" description="Helical" evidence="1">
    <location>
        <begin position="1097"/>
        <end position="1121"/>
    </location>
</feature>
<evidence type="ECO:0000313" key="2">
    <source>
        <dbReference type="EMBL" id="OQR97316.1"/>
    </source>
</evidence>